<reference evidence="4" key="1">
    <citation type="journal article" date="2011" name="Genome Biol.">
        <title>Comparative genomics of the social amoebae Dictyostelium discoideum and Dictyostelium purpureum.</title>
        <authorList>
            <consortium name="US DOE Joint Genome Institute (JGI-PGF)"/>
            <person name="Sucgang R."/>
            <person name="Kuo A."/>
            <person name="Tian X."/>
            <person name="Salerno W."/>
            <person name="Parikh A."/>
            <person name="Feasley C.L."/>
            <person name="Dalin E."/>
            <person name="Tu H."/>
            <person name="Huang E."/>
            <person name="Barry K."/>
            <person name="Lindquist E."/>
            <person name="Shapiro H."/>
            <person name="Bruce D."/>
            <person name="Schmutz J."/>
            <person name="Salamov A."/>
            <person name="Fey P."/>
            <person name="Gaudet P."/>
            <person name="Anjard C."/>
            <person name="Babu M.M."/>
            <person name="Basu S."/>
            <person name="Bushmanova Y."/>
            <person name="van der Wel H."/>
            <person name="Katoh-Kurasawa M."/>
            <person name="Dinh C."/>
            <person name="Coutinho P.M."/>
            <person name="Saito T."/>
            <person name="Elias M."/>
            <person name="Schaap P."/>
            <person name="Kay R.R."/>
            <person name="Henrissat B."/>
            <person name="Eichinger L."/>
            <person name="Rivero F."/>
            <person name="Putnam N.H."/>
            <person name="West C.M."/>
            <person name="Loomis W.F."/>
            <person name="Chisholm R.L."/>
            <person name="Shaulsky G."/>
            <person name="Strassmann J.E."/>
            <person name="Queller D.C."/>
            <person name="Kuspa A."/>
            <person name="Grigoriev I.V."/>
        </authorList>
    </citation>
    <scope>NUCLEOTIDE SEQUENCE [LARGE SCALE GENOMIC DNA]</scope>
    <source>
        <strain evidence="4">QSDP1</strain>
    </source>
</reference>
<dbReference type="GeneID" id="10500250"/>
<dbReference type="SUPFAM" id="SSF55770">
    <property type="entry name" value="Profilin (actin-binding protein)"/>
    <property type="match status" value="1"/>
</dbReference>
<dbReference type="OMA" id="TESIPYV"/>
<dbReference type="InterPro" id="IPR036140">
    <property type="entry name" value="PFN_sf"/>
</dbReference>
<comment type="function">
    <text evidence="1">Binds to actin and affects the structure of the cytoskeleton. At high concentrations, profilin prevents the polymerization of actin, whereas it enhances it at low concentrations. By binding to PIP2, it inhibits the formation of IP3 and DG.</text>
</comment>
<dbReference type="OrthoDB" id="17547at2759"/>
<dbReference type="InParanoid" id="F0ZHD5"/>
<dbReference type="EMBL" id="GL871020">
    <property type="protein sequence ID" value="EGC36651.1"/>
    <property type="molecule type" value="Genomic_DNA"/>
</dbReference>
<accession>F0ZHD5</accession>
<dbReference type="PANTHER" id="PTHR36780:SF1">
    <property type="entry name" value="PROFILIN"/>
    <property type="match status" value="1"/>
</dbReference>
<dbReference type="AlphaFoldDB" id="F0ZHD5"/>
<feature type="region of interest" description="Disordered" evidence="2">
    <location>
        <begin position="1"/>
        <end position="31"/>
    </location>
</feature>
<dbReference type="Proteomes" id="UP000001064">
    <property type="component" value="Unassembled WGS sequence"/>
</dbReference>
<dbReference type="InterPro" id="IPR048278">
    <property type="entry name" value="PFN"/>
</dbReference>
<feature type="compositionally biased region" description="Low complexity" evidence="2">
    <location>
        <begin position="1"/>
        <end position="23"/>
    </location>
</feature>
<dbReference type="PANTHER" id="PTHR36780">
    <property type="entry name" value="OS05G0241400 PROTEIN"/>
    <property type="match status" value="1"/>
</dbReference>
<dbReference type="Gene3D" id="3.30.450.30">
    <property type="entry name" value="Dynein light chain 2a, cytoplasmic"/>
    <property type="match status" value="1"/>
</dbReference>
<sequence length="184" mass="19790">MSKGSSSSGSSSSKKTTSTSSSSNQQQNQQPNVELIEKLAATPLPIALPPSYKPEAKFEKYVNQFVGKIIMSAAIISKVPGSKLKNTLLAQKGLLIKLNEVIAIIDGVNKGNLHLELLSVSGTKYIITTIKPRSWYGLNTNLNVGGGLIVVSLEKYILMALYPASVLPIDAIPYVENYVINTIL</sequence>
<gene>
    <name evidence="3" type="ORF">DICPUDRAFT_77699</name>
</gene>
<keyword evidence="4" id="KW-1185">Reference proteome</keyword>
<proteinExistence type="predicted"/>
<name>F0ZHD5_DICPU</name>
<protein>
    <submittedName>
        <fullName evidence="3">Uncharacterized protein</fullName>
    </submittedName>
</protein>
<evidence type="ECO:0000313" key="4">
    <source>
        <dbReference type="Proteomes" id="UP000001064"/>
    </source>
</evidence>
<evidence type="ECO:0000256" key="1">
    <source>
        <dbReference type="ARBA" id="ARBA00025549"/>
    </source>
</evidence>
<dbReference type="eggNOG" id="ENOG502RH6G">
    <property type="taxonomic scope" value="Eukaryota"/>
</dbReference>
<organism evidence="3 4">
    <name type="scientific">Dictyostelium purpureum</name>
    <name type="common">Slime mold</name>
    <dbReference type="NCBI Taxonomy" id="5786"/>
    <lineage>
        <taxon>Eukaryota</taxon>
        <taxon>Amoebozoa</taxon>
        <taxon>Evosea</taxon>
        <taxon>Eumycetozoa</taxon>
        <taxon>Dictyostelia</taxon>
        <taxon>Dictyosteliales</taxon>
        <taxon>Dictyosteliaceae</taxon>
        <taxon>Dictyostelium</taxon>
    </lineage>
</organism>
<dbReference type="GO" id="GO:0003779">
    <property type="term" value="F:actin binding"/>
    <property type="evidence" value="ECO:0007669"/>
    <property type="project" value="InterPro"/>
</dbReference>
<dbReference type="Pfam" id="PF00235">
    <property type="entry name" value="Profilin"/>
    <property type="match status" value="1"/>
</dbReference>
<dbReference type="VEuPathDB" id="AmoebaDB:DICPUDRAFT_77699"/>
<evidence type="ECO:0000256" key="2">
    <source>
        <dbReference type="SAM" id="MobiDB-lite"/>
    </source>
</evidence>
<dbReference type="KEGG" id="dpp:DICPUDRAFT_77699"/>
<evidence type="ECO:0000313" key="3">
    <source>
        <dbReference type="EMBL" id="EGC36651.1"/>
    </source>
</evidence>
<dbReference type="RefSeq" id="XP_003286819.1">
    <property type="nucleotide sequence ID" value="XM_003286771.1"/>
</dbReference>